<evidence type="ECO:0000256" key="6">
    <source>
        <dbReference type="ARBA" id="ARBA00022989"/>
    </source>
</evidence>
<evidence type="ECO:0000259" key="10">
    <source>
        <dbReference type="Pfam" id="PF00999"/>
    </source>
</evidence>
<feature type="domain" description="Cation/H+ exchanger transmembrane" evidence="10">
    <location>
        <begin position="14"/>
        <end position="376"/>
    </location>
</feature>
<dbReference type="PANTHER" id="PTHR42751:SF3">
    <property type="entry name" value="SODIUM_GLUTAMATE SYMPORTER"/>
    <property type="match status" value="1"/>
</dbReference>
<dbReference type="GO" id="GO:0015297">
    <property type="term" value="F:antiporter activity"/>
    <property type="evidence" value="ECO:0007669"/>
    <property type="project" value="UniProtKB-KW"/>
</dbReference>
<feature type="transmembrane region" description="Helical" evidence="9">
    <location>
        <begin position="357"/>
        <end position="377"/>
    </location>
</feature>
<reference evidence="11" key="2">
    <citation type="submission" date="2024-04" db="EMBL/GenBank/DDBJ databases">
        <authorList>
            <person name="Diaz M."/>
            <person name="Bach T."/>
            <person name="Gonzalez Anta G."/>
            <person name="Agaras B."/>
            <person name="Wibberg D."/>
            <person name="Noguera F."/>
            <person name="Canciani W."/>
            <person name="Ybarra T."/>
            <person name="Nunez M.L."/>
            <person name="Valverde C."/>
        </authorList>
    </citation>
    <scope>NUCLEOTIDE SEQUENCE</scope>
    <source>
        <strain evidence="11">1008</strain>
    </source>
</reference>
<feature type="transmembrane region" description="Helical" evidence="9">
    <location>
        <begin position="58"/>
        <end position="75"/>
    </location>
</feature>
<feature type="transmembrane region" description="Helical" evidence="9">
    <location>
        <begin position="298"/>
        <end position="320"/>
    </location>
</feature>
<keyword evidence="7" id="KW-0406">Ion transport</keyword>
<dbReference type="InterPro" id="IPR006153">
    <property type="entry name" value="Cation/H_exchanger_TM"/>
</dbReference>
<protein>
    <submittedName>
        <fullName evidence="11">Cation:proton antiporter</fullName>
    </submittedName>
</protein>
<evidence type="ECO:0000313" key="12">
    <source>
        <dbReference type="Proteomes" id="UP001056907"/>
    </source>
</evidence>
<dbReference type="Proteomes" id="UP001056907">
    <property type="component" value="Chromosome"/>
</dbReference>
<organism evidence="11 12">
    <name type="scientific">Pseudomonas pergaminensis</name>
    <dbReference type="NCBI Taxonomy" id="2853159"/>
    <lineage>
        <taxon>Bacteria</taxon>
        <taxon>Pseudomonadati</taxon>
        <taxon>Pseudomonadota</taxon>
        <taxon>Gammaproteobacteria</taxon>
        <taxon>Pseudomonadales</taxon>
        <taxon>Pseudomonadaceae</taxon>
        <taxon>Pseudomonas</taxon>
    </lineage>
</organism>
<dbReference type="EMBL" id="CP078013">
    <property type="protein sequence ID" value="USW01131.1"/>
    <property type="molecule type" value="Genomic_DNA"/>
</dbReference>
<dbReference type="GO" id="GO:0016020">
    <property type="term" value="C:membrane"/>
    <property type="evidence" value="ECO:0007669"/>
    <property type="project" value="UniProtKB-SubCell"/>
</dbReference>
<feature type="transmembrane region" description="Helical" evidence="9">
    <location>
        <begin position="192"/>
        <end position="213"/>
    </location>
</feature>
<dbReference type="Gene3D" id="1.20.1530.20">
    <property type="match status" value="1"/>
</dbReference>
<name>A0ABD7THT0_9PSED</name>
<keyword evidence="8 9" id="KW-0472">Membrane</keyword>
<proteinExistence type="inferred from homology"/>
<feature type="transmembrane region" description="Helical" evidence="9">
    <location>
        <begin position="119"/>
        <end position="138"/>
    </location>
</feature>
<evidence type="ECO:0000313" key="11">
    <source>
        <dbReference type="EMBL" id="USW01131.1"/>
    </source>
</evidence>
<evidence type="ECO:0000256" key="3">
    <source>
        <dbReference type="ARBA" id="ARBA00022448"/>
    </source>
</evidence>
<sequence length="587" mass="64151">MHAISFIQDLAVIMLVAGVVTILFHRLKQPVVLGYIVAGFIIGPHTPPFGLIHDEDTIKTLAELGVIFLMFCLGLEFSLRKLFKVGATAFIAAFLEIILMIWIGYEIGRWFDWNTMDSLFLGAILAISSTTIIVKALNDLKMKNQRFAQLIFGVLIVEDILGIGIIALLSSIAVSGTVSSGEVFSTVGKLSLFMIVALVIGILLVPRLLAYVAKFESNEMLLITVLGLCFGFCLLVVKLEYSMVLGAFLIGAIMAESRQLIKIERLIEPVRDMFSAIFFVAIGLMIDPQILLQYAWPIAVITVAVVLGKMLSCGLGAFIAGNDGRTSLRVGMGLSQIGEFSFIIAALGMTLQVTSDFLYPVAVAVSAITTLLTPYLIRGADPLSLKIAAVMPKRMSRVFGMYGEWLRSIQPQGEGAMLASMIRKIILQVGVNLALVVAIFFAGSFFAVRIGGYLEGWISDPSWQKALIWGGALLLSLPFLIAAYRKLKALSMLLAEMSVKPEMAGRHTQRVRRVIAELIPILSLLVIFLLLAALSASILPTNKLLVLIAVVTAAVAAVLWRWFIRVHTRMQVALLETLDNHKDTPEH</sequence>
<feature type="transmembrane region" description="Helical" evidence="9">
    <location>
        <begin position="425"/>
        <end position="446"/>
    </location>
</feature>
<reference evidence="11" key="1">
    <citation type="journal article" date="2022" name="Front. Plant Sci.">
        <title>Agronomic efficiency and genome mining analysis of the wheat-biostimulant rhizospheric bacterium Pseudomonas pergaminensis sp. nov. strain 1008T.</title>
        <authorList>
            <person name="Diaz M."/>
            <person name="Bach T."/>
            <person name="Gonzalez Anta G."/>
            <person name="Agaras B."/>
            <person name="Wibberg D."/>
            <person name="Noguera F."/>
            <person name="Canciani W."/>
            <person name="Valverde C."/>
        </authorList>
    </citation>
    <scope>NUCLEOTIDE SEQUENCE</scope>
    <source>
        <strain evidence="11">1008</strain>
    </source>
</reference>
<feature type="transmembrane region" description="Helical" evidence="9">
    <location>
        <begin position="87"/>
        <end position="107"/>
    </location>
</feature>
<gene>
    <name evidence="11" type="ORF">KUA23_29750</name>
</gene>
<dbReference type="InterPro" id="IPR038770">
    <property type="entry name" value="Na+/solute_symporter_sf"/>
</dbReference>
<evidence type="ECO:0000256" key="2">
    <source>
        <dbReference type="ARBA" id="ARBA00005551"/>
    </source>
</evidence>
<dbReference type="Pfam" id="PF00999">
    <property type="entry name" value="Na_H_Exchanger"/>
    <property type="match status" value="1"/>
</dbReference>
<feature type="transmembrane region" description="Helical" evidence="9">
    <location>
        <begin position="332"/>
        <end position="351"/>
    </location>
</feature>
<feature type="transmembrane region" description="Helical" evidence="9">
    <location>
        <begin position="6"/>
        <end position="24"/>
    </location>
</feature>
<accession>A0ABD7THT0</accession>
<evidence type="ECO:0000256" key="4">
    <source>
        <dbReference type="ARBA" id="ARBA00022449"/>
    </source>
</evidence>
<feature type="transmembrane region" description="Helical" evidence="9">
    <location>
        <begin position="220"/>
        <end position="237"/>
    </location>
</feature>
<dbReference type="GO" id="GO:0006811">
    <property type="term" value="P:monoatomic ion transport"/>
    <property type="evidence" value="ECO:0007669"/>
    <property type="project" value="UniProtKB-KW"/>
</dbReference>
<dbReference type="AlphaFoldDB" id="A0ABD7THT0"/>
<keyword evidence="6 9" id="KW-1133">Transmembrane helix</keyword>
<evidence type="ECO:0000256" key="1">
    <source>
        <dbReference type="ARBA" id="ARBA00004141"/>
    </source>
</evidence>
<feature type="transmembrane region" description="Helical" evidence="9">
    <location>
        <begin position="273"/>
        <end position="292"/>
    </location>
</feature>
<dbReference type="KEGG" id="ppeg:KUA23_29750"/>
<dbReference type="RefSeq" id="WP_078050798.1">
    <property type="nucleotide sequence ID" value="NZ_CP078013.2"/>
</dbReference>
<comment type="similarity">
    <text evidence="2">Belongs to the monovalent cation:proton antiporter 2 (CPA2) transporter (TC 2.A.37) family.</text>
</comment>
<keyword evidence="5 9" id="KW-0812">Transmembrane</keyword>
<keyword evidence="3" id="KW-0813">Transport</keyword>
<evidence type="ECO:0000256" key="7">
    <source>
        <dbReference type="ARBA" id="ARBA00023065"/>
    </source>
</evidence>
<dbReference type="PANTHER" id="PTHR42751">
    <property type="entry name" value="SODIUM/HYDROGEN EXCHANGER FAMILY/TRKA DOMAIN PROTEIN"/>
    <property type="match status" value="1"/>
</dbReference>
<feature type="transmembrane region" description="Helical" evidence="9">
    <location>
        <begin position="466"/>
        <end position="484"/>
    </location>
</feature>
<feature type="transmembrane region" description="Helical" evidence="9">
    <location>
        <begin position="31"/>
        <end position="52"/>
    </location>
</feature>
<evidence type="ECO:0000256" key="5">
    <source>
        <dbReference type="ARBA" id="ARBA00022692"/>
    </source>
</evidence>
<evidence type="ECO:0000256" key="9">
    <source>
        <dbReference type="SAM" id="Phobius"/>
    </source>
</evidence>
<feature type="transmembrane region" description="Helical" evidence="9">
    <location>
        <begin position="150"/>
        <end position="172"/>
    </location>
</feature>
<comment type="subcellular location">
    <subcellularLocation>
        <location evidence="1">Membrane</location>
        <topology evidence="1">Multi-pass membrane protein</topology>
    </subcellularLocation>
</comment>
<evidence type="ECO:0000256" key="8">
    <source>
        <dbReference type="ARBA" id="ARBA00023136"/>
    </source>
</evidence>
<keyword evidence="4" id="KW-0050">Antiport</keyword>
<feature type="transmembrane region" description="Helical" evidence="9">
    <location>
        <begin position="544"/>
        <end position="564"/>
    </location>
</feature>
<feature type="transmembrane region" description="Helical" evidence="9">
    <location>
        <begin position="243"/>
        <end position="261"/>
    </location>
</feature>
<feature type="transmembrane region" description="Helical" evidence="9">
    <location>
        <begin position="514"/>
        <end position="538"/>
    </location>
</feature>